<comment type="caution">
    <text evidence="2">The sequence shown here is derived from an EMBL/GenBank/DDBJ whole genome shotgun (WGS) entry which is preliminary data.</text>
</comment>
<organism evidence="2 3">
    <name type="scientific">Brevundimonas vesicularis</name>
    <name type="common">Pseudomonas vesicularis</name>
    <dbReference type="NCBI Taxonomy" id="41276"/>
    <lineage>
        <taxon>Bacteria</taxon>
        <taxon>Pseudomonadati</taxon>
        <taxon>Pseudomonadota</taxon>
        <taxon>Alphaproteobacteria</taxon>
        <taxon>Caulobacterales</taxon>
        <taxon>Caulobacteraceae</taxon>
        <taxon>Brevundimonas</taxon>
    </lineage>
</organism>
<sequence length="264" mass="30825">MEAPVCGWELQNIPSFRTGRRDVKSQKTLYIRAASDIEDVAQELFADSFIGVYWTFPAVGRKELADGIGSAVLASYTIRRQREAILEVADQLGLKCRAECALQFQPQFGWDERIQRSFHEAMAMADPMTAVISVEFQDGGRWRPNNVLNQRLNSEPFWQVRILPFADAIEHFSLNRYWDQQRSSQRRRRRGPETGSDKVQAPRQRLEQFHRYMRMRIIDIDEWDEWSLKKKADALHARGLWTVTGLRWTSELVRDLEQAIGHRS</sequence>
<dbReference type="RefSeq" id="WP_184280347.1">
    <property type="nucleotide sequence ID" value="NZ_JACHLJ010000008.1"/>
</dbReference>
<feature type="region of interest" description="Disordered" evidence="1">
    <location>
        <begin position="183"/>
        <end position="202"/>
    </location>
</feature>
<dbReference type="Proteomes" id="UP000556201">
    <property type="component" value="Unassembled WGS sequence"/>
</dbReference>
<gene>
    <name evidence="2" type="ORF">HNP47_003235</name>
</gene>
<proteinExistence type="predicted"/>
<dbReference type="AlphaFoldDB" id="A0A7W9FX42"/>
<evidence type="ECO:0000256" key="1">
    <source>
        <dbReference type="SAM" id="MobiDB-lite"/>
    </source>
</evidence>
<dbReference type="EMBL" id="JACHLJ010000008">
    <property type="protein sequence ID" value="MBB5773210.1"/>
    <property type="molecule type" value="Genomic_DNA"/>
</dbReference>
<accession>A0A7W9FX42</accession>
<evidence type="ECO:0000313" key="3">
    <source>
        <dbReference type="Proteomes" id="UP000556201"/>
    </source>
</evidence>
<feature type="non-terminal residue" evidence="2">
    <location>
        <position position="264"/>
    </location>
</feature>
<protein>
    <submittedName>
        <fullName evidence="2">Uncharacterized protein</fullName>
    </submittedName>
</protein>
<evidence type="ECO:0000313" key="2">
    <source>
        <dbReference type="EMBL" id="MBB5773210.1"/>
    </source>
</evidence>
<name>A0A7W9FX42_BREVE</name>
<reference evidence="2 3" key="1">
    <citation type="submission" date="2020-08" db="EMBL/GenBank/DDBJ databases">
        <title>Functional genomics of gut bacteria from endangered species of beetles.</title>
        <authorList>
            <person name="Carlos-Shanley C."/>
        </authorList>
    </citation>
    <scope>NUCLEOTIDE SEQUENCE [LARGE SCALE GENOMIC DNA]</scope>
    <source>
        <strain evidence="2 3">S00192</strain>
    </source>
</reference>